<name>A0A2S9YTE0_9BACT</name>
<dbReference type="AlphaFoldDB" id="A0A2S9YTE0"/>
<dbReference type="OrthoDB" id="5532174at2"/>
<reference evidence="2 3" key="1">
    <citation type="submission" date="2018-03" db="EMBL/GenBank/DDBJ databases">
        <title>Draft Genome Sequences of the Obligatory Marine Myxobacteria Enhygromyxa salina SWB007.</title>
        <authorList>
            <person name="Poehlein A."/>
            <person name="Moghaddam J.A."/>
            <person name="Harms H."/>
            <person name="Alanjari M."/>
            <person name="Koenig G.M."/>
            <person name="Daniel R."/>
            <person name="Schaeberle T.F."/>
        </authorList>
    </citation>
    <scope>NUCLEOTIDE SEQUENCE [LARGE SCALE GENOMIC DNA]</scope>
    <source>
        <strain evidence="2 3">SWB007</strain>
    </source>
</reference>
<proteinExistence type="predicted"/>
<sequence>MKRLPLPSLCVLPLVFACSDDGKSADTATGSSSAEHGDGDGDTPGDGDPGDRDPGDGDGDPACTPGELDCECNAGQCLGDLECVNNTCVASCIPGELGCECNAGQCLGDLECFGDVCTDPNCIPGELGCECNGGQCLGSLECVGNVCMEASGDGDGDGDGDPPCPNPNEMMCDGQCIDVMENNDNCGSCGTVCNWLNKGAPDIGSCVDGDCLPTFYPCYSQADGFINCDEMCASFGETCVNNGCDFNTHVYTDSMNICNGGLVGGQSSLGCGQPIGWLQGDWVGCCCTQ</sequence>
<dbReference type="Proteomes" id="UP000238823">
    <property type="component" value="Unassembled WGS sequence"/>
</dbReference>
<dbReference type="EMBL" id="PVNL01000042">
    <property type="protein sequence ID" value="PRQ08356.1"/>
    <property type="molecule type" value="Genomic_DNA"/>
</dbReference>
<dbReference type="PROSITE" id="PS51257">
    <property type="entry name" value="PROKAR_LIPOPROTEIN"/>
    <property type="match status" value="1"/>
</dbReference>
<dbReference type="RefSeq" id="WP_106088998.1">
    <property type="nucleotide sequence ID" value="NZ_PVNL01000042.1"/>
</dbReference>
<organism evidence="2 3">
    <name type="scientific">Enhygromyxa salina</name>
    <dbReference type="NCBI Taxonomy" id="215803"/>
    <lineage>
        <taxon>Bacteria</taxon>
        <taxon>Pseudomonadati</taxon>
        <taxon>Myxococcota</taxon>
        <taxon>Polyangia</taxon>
        <taxon>Nannocystales</taxon>
        <taxon>Nannocystaceae</taxon>
        <taxon>Enhygromyxa</taxon>
    </lineage>
</organism>
<accession>A0A2S9YTE0</accession>
<protein>
    <submittedName>
        <fullName evidence="2">Uncharacterized protein</fullName>
    </submittedName>
</protein>
<comment type="caution">
    <text evidence="2">The sequence shown here is derived from an EMBL/GenBank/DDBJ whole genome shotgun (WGS) entry which is preliminary data.</text>
</comment>
<feature type="region of interest" description="Disordered" evidence="1">
    <location>
        <begin position="20"/>
        <end position="58"/>
    </location>
</feature>
<evidence type="ECO:0000313" key="2">
    <source>
        <dbReference type="EMBL" id="PRQ08356.1"/>
    </source>
</evidence>
<gene>
    <name evidence="2" type="ORF">ENSA7_19830</name>
</gene>
<evidence type="ECO:0000256" key="1">
    <source>
        <dbReference type="SAM" id="MobiDB-lite"/>
    </source>
</evidence>
<evidence type="ECO:0000313" key="3">
    <source>
        <dbReference type="Proteomes" id="UP000238823"/>
    </source>
</evidence>